<dbReference type="Gene3D" id="3.40.395.10">
    <property type="entry name" value="Adenoviral Proteinase, Chain A"/>
    <property type="match status" value="1"/>
</dbReference>
<evidence type="ECO:0000256" key="3">
    <source>
        <dbReference type="ARBA" id="ARBA00022801"/>
    </source>
</evidence>
<name>A0AAD2H1K7_9AGAR</name>
<organism evidence="6 7">
    <name type="scientific">Mycena citricolor</name>
    <dbReference type="NCBI Taxonomy" id="2018698"/>
    <lineage>
        <taxon>Eukaryota</taxon>
        <taxon>Fungi</taxon>
        <taxon>Dikarya</taxon>
        <taxon>Basidiomycota</taxon>
        <taxon>Agaricomycotina</taxon>
        <taxon>Agaricomycetes</taxon>
        <taxon>Agaricomycetidae</taxon>
        <taxon>Agaricales</taxon>
        <taxon>Marasmiineae</taxon>
        <taxon>Mycenaceae</taxon>
        <taxon>Mycena</taxon>
    </lineage>
</organism>
<evidence type="ECO:0000256" key="2">
    <source>
        <dbReference type="ARBA" id="ARBA00022670"/>
    </source>
</evidence>
<dbReference type="InterPro" id="IPR003653">
    <property type="entry name" value="Peptidase_C48_C"/>
</dbReference>
<keyword evidence="3" id="KW-0378">Hydrolase</keyword>
<protein>
    <recommendedName>
        <fullName evidence="5">Ubiquitin-like protease family profile domain-containing protein</fullName>
    </recommendedName>
</protein>
<dbReference type="GO" id="GO:0019783">
    <property type="term" value="F:ubiquitin-like protein peptidase activity"/>
    <property type="evidence" value="ECO:0007669"/>
    <property type="project" value="UniProtKB-ARBA"/>
</dbReference>
<feature type="region of interest" description="Disordered" evidence="4">
    <location>
        <begin position="883"/>
        <end position="911"/>
    </location>
</feature>
<dbReference type="AlphaFoldDB" id="A0AAD2H1K7"/>
<dbReference type="GO" id="GO:0006508">
    <property type="term" value="P:proteolysis"/>
    <property type="evidence" value="ECO:0007669"/>
    <property type="project" value="UniProtKB-KW"/>
</dbReference>
<dbReference type="GO" id="GO:0008234">
    <property type="term" value="F:cysteine-type peptidase activity"/>
    <property type="evidence" value="ECO:0007669"/>
    <property type="project" value="InterPro"/>
</dbReference>
<dbReference type="PANTHER" id="PTHR33096:SF1">
    <property type="entry name" value="CXC1-LIKE CYSTEINE CLUSTER ASSOCIATED WITH KDZ TRANSPOSASES DOMAIN-CONTAINING PROTEIN"/>
    <property type="match status" value="1"/>
</dbReference>
<dbReference type="PROSITE" id="PS50600">
    <property type="entry name" value="ULP_PROTEASE"/>
    <property type="match status" value="1"/>
</dbReference>
<dbReference type="PANTHER" id="PTHR33096">
    <property type="entry name" value="CXC2 DOMAIN-CONTAINING PROTEIN"/>
    <property type="match status" value="1"/>
</dbReference>
<dbReference type="Pfam" id="PF18758">
    <property type="entry name" value="KDZ"/>
    <property type="match status" value="1"/>
</dbReference>
<gene>
    <name evidence="6" type="ORF">MYCIT1_LOCUS10150</name>
</gene>
<keyword evidence="2" id="KW-0645">Protease</keyword>
<proteinExistence type="inferred from homology"/>
<comment type="similarity">
    <text evidence="1">Belongs to the peptidase C48 family.</text>
</comment>
<feature type="region of interest" description="Disordered" evidence="4">
    <location>
        <begin position="54"/>
        <end position="111"/>
    </location>
</feature>
<reference evidence="6" key="1">
    <citation type="submission" date="2023-11" db="EMBL/GenBank/DDBJ databases">
        <authorList>
            <person name="De Vega J J."/>
            <person name="De Vega J J."/>
        </authorList>
    </citation>
    <scope>NUCLEOTIDE SEQUENCE</scope>
</reference>
<dbReference type="Pfam" id="PF18802">
    <property type="entry name" value="CxC1"/>
    <property type="match status" value="1"/>
</dbReference>
<feature type="domain" description="Ubiquitin-like protease family profile" evidence="5">
    <location>
        <begin position="1020"/>
        <end position="1182"/>
    </location>
</feature>
<sequence>MASRKRATAQLPFGVPSTSPMKRKAAREVVDIHPHKRTQAAHLQARLNALLARKPLPSIPSPSQTLEEDNPYFSEPLEPPQTLPDHSGDPSQHSEDASVQPLVSNGNLDEPMPAVNERAVQAADNWETLLPKLESVFLDFHYISRVQIRLCRCKCLPVLLLENGVFPGTPVKPRIGVSLDVLDLYRAYFERSADAITALAASLATVYRRRGFELGFDSTAVEHIDDPFRNVLSHAVLYSSLVCSRLEKRLEVCLRATEDVIAVEEKVAAERRAELENAEMPLAAELDAEFGGVESAPSGGAEQAPALDAGHVGGDVQLGGDGCFSLRHLCSSGDGPIPFSPAYFLSDAEMKTTRARITAARAKPPRKFKPAIPQAALDSCQSSFDAANESKQKADPKHFDSTGAFVLTCRHSQVLFLANIDTPGEQQCYLVALLDKVASLLPPVATILQAYDIGCQMDHSCHLYPLLSPTLRERITFVINIMHSFGHEWDCQLVYSPRFFVGMGLSDMEGVERFWLRVRKLINLTRQQWQSRRIWMLDEYTAFVNQEGAEKLGDWLDCQQANLLPKYRQSIKTLHACRVSERELRSQWRAQKAAQSSRNIKASALFRKDLDKVITLQNQIVSVETAILDVKKSIRTSGASVETLCHLDEMEDTHMELSDRADALYASLNLRHTFPQLSGLPANFVKLLLRMHDLKVNIRKRAVGSFYEMETLDRAVGGKKESLASLQNDLTLYEDVCVTPSSGAIPHWLDDSDVRDGIQNMHSVDRCTEEMPRLNRERANLELYLLAETALVSRCIHEAAGDPLLQHLLQLRATDLERLAKRWRKSFGQYTLSPFSGGTIFMSGFSSAAASASKHSTQTNISRPNLGAENHRPLSTPEIVPVPQSSSHLNNPADAIISSARSPSPDLDASAGNIDGSASAHLHLASADIALVEEIPEENLDDDIEILEMQDTLQNVDLDDDEDTSAFAQSDDNVAIHWECPEITYESTMFIELEHRNNNLNKYCGDVPHVVVRGHKLKKLTILAEDLARFINPTGLLSGHGINGVAASMLAMFGQEHSPYNVHARRCALLSTYELPRIRSEARDKFMWAELSPLCYWEKDFWILPIHCASQQHWVVAVASIPDQKIFFFDSLSGRSRFRKELQEFVLLISRMTALANRHGKRLNISEHDWHAYSLFTPGKPK</sequence>
<feature type="compositionally biased region" description="Basic and acidic residues" evidence="4">
    <location>
        <begin position="86"/>
        <end position="96"/>
    </location>
</feature>
<dbReference type="Proteomes" id="UP001295794">
    <property type="component" value="Unassembled WGS sequence"/>
</dbReference>
<keyword evidence="7" id="KW-1185">Reference proteome</keyword>
<dbReference type="InterPro" id="IPR040521">
    <property type="entry name" value="KDZ"/>
</dbReference>
<comment type="caution">
    <text evidence="6">The sequence shown here is derived from an EMBL/GenBank/DDBJ whole genome shotgun (WGS) entry which is preliminary data.</text>
</comment>
<dbReference type="Pfam" id="PF02902">
    <property type="entry name" value="Peptidase_C48"/>
    <property type="match status" value="1"/>
</dbReference>
<feature type="region of interest" description="Disordered" evidence="4">
    <location>
        <begin position="1"/>
        <end position="26"/>
    </location>
</feature>
<dbReference type="SUPFAM" id="SSF54001">
    <property type="entry name" value="Cysteine proteinases"/>
    <property type="match status" value="1"/>
</dbReference>
<evidence type="ECO:0000256" key="4">
    <source>
        <dbReference type="SAM" id="MobiDB-lite"/>
    </source>
</evidence>
<dbReference type="InterPro" id="IPR038765">
    <property type="entry name" value="Papain-like_cys_pep_sf"/>
</dbReference>
<dbReference type="EMBL" id="CAVNYO010000126">
    <property type="protein sequence ID" value="CAK5267546.1"/>
    <property type="molecule type" value="Genomic_DNA"/>
</dbReference>
<evidence type="ECO:0000256" key="1">
    <source>
        <dbReference type="ARBA" id="ARBA00005234"/>
    </source>
</evidence>
<dbReference type="InterPro" id="IPR041320">
    <property type="entry name" value="CxC1"/>
</dbReference>
<evidence type="ECO:0000259" key="5">
    <source>
        <dbReference type="PROSITE" id="PS50600"/>
    </source>
</evidence>
<evidence type="ECO:0000313" key="6">
    <source>
        <dbReference type="EMBL" id="CAK5267546.1"/>
    </source>
</evidence>
<evidence type="ECO:0000313" key="7">
    <source>
        <dbReference type="Proteomes" id="UP001295794"/>
    </source>
</evidence>
<accession>A0AAD2H1K7</accession>